<organism evidence="1 2">
    <name type="scientific">Brenthis ino</name>
    <name type="common">lesser marbled fritillary</name>
    <dbReference type="NCBI Taxonomy" id="405034"/>
    <lineage>
        <taxon>Eukaryota</taxon>
        <taxon>Metazoa</taxon>
        <taxon>Ecdysozoa</taxon>
        <taxon>Arthropoda</taxon>
        <taxon>Hexapoda</taxon>
        <taxon>Insecta</taxon>
        <taxon>Pterygota</taxon>
        <taxon>Neoptera</taxon>
        <taxon>Endopterygota</taxon>
        <taxon>Lepidoptera</taxon>
        <taxon>Glossata</taxon>
        <taxon>Ditrysia</taxon>
        <taxon>Papilionoidea</taxon>
        <taxon>Nymphalidae</taxon>
        <taxon>Heliconiinae</taxon>
        <taxon>Argynnini</taxon>
        <taxon>Brenthis</taxon>
    </lineage>
</organism>
<reference evidence="1" key="1">
    <citation type="submission" date="2021-12" db="EMBL/GenBank/DDBJ databases">
        <authorList>
            <person name="Martin H S."/>
        </authorList>
    </citation>
    <scope>NUCLEOTIDE SEQUENCE</scope>
</reference>
<dbReference type="AlphaFoldDB" id="A0A8J9V634"/>
<gene>
    <name evidence="1" type="ORF">BINO364_LOCUS532</name>
</gene>
<proteinExistence type="predicted"/>
<accession>A0A8J9V634</accession>
<dbReference type="EMBL" id="OV170221">
    <property type="protein sequence ID" value="CAH0713365.1"/>
    <property type="molecule type" value="Genomic_DNA"/>
</dbReference>
<protein>
    <submittedName>
        <fullName evidence="1">Uncharacterized protein</fullName>
    </submittedName>
</protein>
<keyword evidence="2" id="KW-1185">Reference proteome</keyword>
<feature type="non-terminal residue" evidence="1">
    <location>
        <position position="144"/>
    </location>
</feature>
<evidence type="ECO:0000313" key="1">
    <source>
        <dbReference type="EMBL" id="CAH0713365.1"/>
    </source>
</evidence>
<evidence type="ECO:0000313" key="2">
    <source>
        <dbReference type="Proteomes" id="UP000838878"/>
    </source>
</evidence>
<name>A0A8J9V634_9NEOP</name>
<sequence>MSIDGVIYYNSSAFLHRSFVEFRRLEKFSQKYGITWLSTVLKALFQMCLCFDKLPYDLYCPSQKNDRQQPVGRTCHVPEVWTALLYTECKGTCKFTYKMNTNIYLCKGGLITSRQPTLERNSLCCMDLYLCVHALHYNISCAVG</sequence>
<dbReference type="OrthoDB" id="2433005at2759"/>
<dbReference type="Proteomes" id="UP000838878">
    <property type="component" value="Chromosome 1"/>
</dbReference>